<organism evidence="1 2">
    <name type="scientific">Meloidogyne hapla</name>
    <name type="common">Root-knot nematode worm</name>
    <dbReference type="NCBI Taxonomy" id="6305"/>
    <lineage>
        <taxon>Eukaryota</taxon>
        <taxon>Metazoa</taxon>
        <taxon>Ecdysozoa</taxon>
        <taxon>Nematoda</taxon>
        <taxon>Chromadorea</taxon>
        <taxon>Rhabditida</taxon>
        <taxon>Tylenchina</taxon>
        <taxon>Tylenchomorpha</taxon>
        <taxon>Tylenchoidea</taxon>
        <taxon>Meloidogynidae</taxon>
        <taxon>Meloidogyninae</taxon>
        <taxon>Meloidogyne</taxon>
    </lineage>
</organism>
<dbReference type="WBParaSite" id="MhA1_Contig671.frz3.gene10">
    <property type="protein sequence ID" value="MhA1_Contig671.frz3.gene10"/>
    <property type="gene ID" value="MhA1_Contig671.frz3.gene10"/>
</dbReference>
<proteinExistence type="predicted"/>
<accession>A0A1I8BUU6</accession>
<sequence>MNHATRMLLIPEEFYRSLIDMEKSEEKANSGDGTALGLIRERLQNTGDNPLLDPNTKAARYEQDFKRYNKLNFGEIADTLLNNRENQNNKLDKKPLQQIAVRRTKKISLVKINKKRLPGHVKVEPKNISDKNIEEELDYYSPDSETDIGEQALKYVKENSRALGVTND</sequence>
<evidence type="ECO:0000313" key="1">
    <source>
        <dbReference type="Proteomes" id="UP000095281"/>
    </source>
</evidence>
<dbReference type="Proteomes" id="UP000095281">
    <property type="component" value="Unplaced"/>
</dbReference>
<name>A0A1I8BUU6_MELHA</name>
<reference evidence="2" key="1">
    <citation type="submission" date="2016-11" db="UniProtKB">
        <authorList>
            <consortium name="WormBaseParasite"/>
        </authorList>
    </citation>
    <scope>IDENTIFICATION</scope>
</reference>
<protein>
    <submittedName>
        <fullName evidence="2">Uncharacterized protein</fullName>
    </submittedName>
</protein>
<evidence type="ECO:0000313" key="2">
    <source>
        <dbReference type="WBParaSite" id="MhA1_Contig671.frz3.gene10"/>
    </source>
</evidence>
<keyword evidence="1" id="KW-1185">Reference proteome</keyword>
<dbReference type="AlphaFoldDB" id="A0A1I8BUU6"/>